<feature type="compositionally biased region" description="Low complexity" evidence="1">
    <location>
        <begin position="12"/>
        <end position="23"/>
    </location>
</feature>
<dbReference type="AlphaFoldDB" id="A0A1V4HYX9"/>
<gene>
    <name evidence="2" type="ORF">B2M20_09165</name>
</gene>
<feature type="region of interest" description="Disordered" evidence="1">
    <location>
        <begin position="1"/>
        <end position="60"/>
    </location>
</feature>
<dbReference type="Proteomes" id="UP000189940">
    <property type="component" value="Unassembled WGS sequence"/>
</dbReference>
<protein>
    <submittedName>
        <fullName evidence="2">Uncharacterized protein</fullName>
    </submittedName>
</protein>
<sequence length="60" mass="6806">MSNQNEKNPDLQQQSQSQNPSQQADEDEIRKAEIRKAVRADMIDPKHPHGQQDTEYSGGT</sequence>
<dbReference type="OrthoDB" id="9973461at2"/>
<proteinExistence type="predicted"/>
<organism evidence="2 3">
    <name type="scientific">Nitrobacter vulgaris</name>
    <dbReference type="NCBI Taxonomy" id="29421"/>
    <lineage>
        <taxon>Bacteria</taxon>
        <taxon>Pseudomonadati</taxon>
        <taxon>Pseudomonadota</taxon>
        <taxon>Alphaproteobacteria</taxon>
        <taxon>Hyphomicrobiales</taxon>
        <taxon>Nitrobacteraceae</taxon>
        <taxon>Nitrobacter</taxon>
    </lineage>
</organism>
<evidence type="ECO:0000313" key="3">
    <source>
        <dbReference type="Proteomes" id="UP000189940"/>
    </source>
</evidence>
<evidence type="ECO:0000313" key="2">
    <source>
        <dbReference type="EMBL" id="OPH83167.1"/>
    </source>
</evidence>
<reference evidence="2 3" key="1">
    <citation type="submission" date="2017-02" db="EMBL/GenBank/DDBJ databases">
        <title>Genome sequence of the nitrite-oxidizing bacterium Nitrobacter vulgaris strain Ab1.</title>
        <authorList>
            <person name="Mellbye B.L."/>
            <person name="Davis E.W."/>
            <person name="Spieck E."/>
            <person name="Chang J.H."/>
            <person name="Bottomley P.J."/>
            <person name="Sayavedra-Soto L.A."/>
        </authorList>
    </citation>
    <scope>NUCLEOTIDE SEQUENCE [LARGE SCALE GENOMIC DNA]</scope>
    <source>
        <strain evidence="2 3">Ab1</strain>
    </source>
</reference>
<feature type="compositionally biased region" description="Basic and acidic residues" evidence="1">
    <location>
        <begin position="28"/>
        <end position="52"/>
    </location>
</feature>
<dbReference type="EMBL" id="MWPQ01000039">
    <property type="protein sequence ID" value="OPH83167.1"/>
    <property type="molecule type" value="Genomic_DNA"/>
</dbReference>
<comment type="caution">
    <text evidence="2">The sequence shown here is derived from an EMBL/GenBank/DDBJ whole genome shotgun (WGS) entry which is preliminary data.</text>
</comment>
<keyword evidence="3" id="KW-1185">Reference proteome</keyword>
<evidence type="ECO:0000256" key="1">
    <source>
        <dbReference type="SAM" id="MobiDB-lite"/>
    </source>
</evidence>
<name>A0A1V4HYX9_NITVU</name>
<accession>A0A1V4HYX9</accession>
<dbReference type="RefSeq" id="WP_079446731.1">
    <property type="nucleotide sequence ID" value="NZ_MWPQ01000039.1"/>
</dbReference>